<evidence type="ECO:0000259" key="7">
    <source>
        <dbReference type="PROSITE" id="PS50885"/>
    </source>
</evidence>
<dbReference type="SUPFAM" id="SSF58104">
    <property type="entry name" value="Methyl-accepting chemotaxis protein (MCP) signaling domain"/>
    <property type="match status" value="1"/>
</dbReference>
<evidence type="ECO:0000256" key="1">
    <source>
        <dbReference type="ARBA" id="ARBA00004370"/>
    </source>
</evidence>
<protein>
    <submittedName>
        <fullName evidence="8">Methyl-accepting chemotaxis protein</fullName>
    </submittedName>
</protein>
<keyword evidence="5" id="KW-1133">Transmembrane helix</keyword>
<dbReference type="InterPro" id="IPR003660">
    <property type="entry name" value="HAMP_dom"/>
</dbReference>
<dbReference type="Proteomes" id="UP001199044">
    <property type="component" value="Unassembled WGS sequence"/>
</dbReference>
<keyword evidence="5" id="KW-0812">Transmembrane</keyword>
<dbReference type="InterPro" id="IPR004089">
    <property type="entry name" value="MCPsignal_dom"/>
</dbReference>
<organism evidence="8 9">
    <name type="scientific">Vibrio tritonius</name>
    <dbReference type="NCBI Taxonomy" id="1435069"/>
    <lineage>
        <taxon>Bacteria</taxon>
        <taxon>Pseudomonadati</taxon>
        <taxon>Pseudomonadota</taxon>
        <taxon>Gammaproteobacteria</taxon>
        <taxon>Vibrionales</taxon>
        <taxon>Vibrionaceae</taxon>
        <taxon>Vibrio</taxon>
    </lineage>
</organism>
<dbReference type="Gene3D" id="1.10.287.950">
    <property type="entry name" value="Methyl-accepting chemotaxis protein"/>
    <property type="match status" value="1"/>
</dbReference>
<sequence length="542" mass="59493">MDLSLRLKISLPLGLVFLVSLLIGYNTLSSSRTLLFGVNQATHFHVPAMSLLLNVDRDMYQAMEGLENGLRSHLSKKSDSTKFEEDFSNNADQVKQRLTQYVALQQDETHRSQGEQLLTSALAWISDAEQVQALINSKQLDAANQLYLGDVEEKFDATRSLLDPMGVYEAQQVEDISQLISSTISESNTAQLWGTGIVVVLLFIGIITVPSLVLQRVKSLQVCLNELNSGEGDLRFRIKLRGRDEFYGLAVSLNRFLDKLHGIMKQLDSQAKEMSSASKELRDLSKHTLDITQTQTVAVESIVTAATELSATVSHVTENTVSAANETEQSNQHVESGRQTAQKAITNLQVLCGNVETSATTIRQVAEYANQITDILNIIQSIAEQTNLLALNAAIEAARAGEQGRGFAVVADEVRSLAKRTQDATEDINNMIDRLNSGVSSSLNDIEKSLNQAHQTQTFSADLEQALLAISESVVLIRDMSQQISTASEQQDVTTRDITENITKIGDLTKESEHGAQTVASESQHLLMLSGTLDKLLSQFKV</sequence>
<evidence type="ECO:0000256" key="5">
    <source>
        <dbReference type="SAM" id="Phobius"/>
    </source>
</evidence>
<evidence type="ECO:0000259" key="6">
    <source>
        <dbReference type="PROSITE" id="PS50111"/>
    </source>
</evidence>
<gene>
    <name evidence="8" type="ORF">LDJ79_21810</name>
</gene>
<feature type="domain" description="Methyl-accepting transducer" evidence="6">
    <location>
        <begin position="270"/>
        <end position="506"/>
    </location>
</feature>
<evidence type="ECO:0000256" key="2">
    <source>
        <dbReference type="ARBA" id="ARBA00023224"/>
    </source>
</evidence>
<dbReference type="InterPro" id="IPR024478">
    <property type="entry name" value="HlyB_4HB_MCP"/>
</dbReference>
<dbReference type="CDD" id="cd11386">
    <property type="entry name" value="MCP_signal"/>
    <property type="match status" value="1"/>
</dbReference>
<feature type="transmembrane region" description="Helical" evidence="5">
    <location>
        <begin position="192"/>
        <end position="214"/>
    </location>
</feature>
<dbReference type="Pfam" id="PF12729">
    <property type="entry name" value="4HB_MCP_1"/>
    <property type="match status" value="1"/>
</dbReference>
<accession>A0ABS7YSV0</accession>
<dbReference type="SMART" id="SM00283">
    <property type="entry name" value="MA"/>
    <property type="match status" value="1"/>
</dbReference>
<keyword evidence="5" id="KW-0472">Membrane</keyword>
<comment type="subcellular location">
    <subcellularLocation>
        <location evidence="1">Membrane</location>
    </subcellularLocation>
</comment>
<evidence type="ECO:0000313" key="8">
    <source>
        <dbReference type="EMBL" id="MCA2018767.1"/>
    </source>
</evidence>
<proteinExistence type="inferred from homology"/>
<dbReference type="PROSITE" id="PS50111">
    <property type="entry name" value="CHEMOTAXIS_TRANSDUC_2"/>
    <property type="match status" value="1"/>
</dbReference>
<dbReference type="EMBL" id="JAIWIU010000196">
    <property type="protein sequence ID" value="MCA2018767.1"/>
    <property type="molecule type" value="Genomic_DNA"/>
</dbReference>
<name>A0ABS7YSV0_9VIBR</name>
<feature type="domain" description="HAMP" evidence="7">
    <location>
        <begin position="211"/>
        <end position="265"/>
    </location>
</feature>
<dbReference type="SMART" id="SM00304">
    <property type="entry name" value="HAMP"/>
    <property type="match status" value="1"/>
</dbReference>
<dbReference type="Pfam" id="PF00672">
    <property type="entry name" value="HAMP"/>
    <property type="match status" value="1"/>
</dbReference>
<evidence type="ECO:0000256" key="3">
    <source>
        <dbReference type="ARBA" id="ARBA00029447"/>
    </source>
</evidence>
<dbReference type="PANTHER" id="PTHR32089">
    <property type="entry name" value="METHYL-ACCEPTING CHEMOTAXIS PROTEIN MCPB"/>
    <property type="match status" value="1"/>
</dbReference>
<comment type="similarity">
    <text evidence="3">Belongs to the methyl-accepting chemotaxis (MCP) protein family.</text>
</comment>
<dbReference type="Pfam" id="PF00015">
    <property type="entry name" value="MCPsignal"/>
    <property type="match status" value="1"/>
</dbReference>
<evidence type="ECO:0000313" key="9">
    <source>
        <dbReference type="Proteomes" id="UP001199044"/>
    </source>
</evidence>
<comment type="caution">
    <text evidence="8">The sequence shown here is derived from an EMBL/GenBank/DDBJ whole genome shotgun (WGS) entry which is preliminary data.</text>
</comment>
<dbReference type="PROSITE" id="PS50885">
    <property type="entry name" value="HAMP"/>
    <property type="match status" value="1"/>
</dbReference>
<dbReference type="PANTHER" id="PTHR32089:SF112">
    <property type="entry name" value="LYSOZYME-LIKE PROTEIN-RELATED"/>
    <property type="match status" value="1"/>
</dbReference>
<dbReference type="CDD" id="cd06225">
    <property type="entry name" value="HAMP"/>
    <property type="match status" value="1"/>
</dbReference>
<reference evidence="9" key="1">
    <citation type="submission" date="2023-07" db="EMBL/GenBank/DDBJ databases">
        <title>Molecular identification of indigenous halophilic bacteria isolated from red sea cost, biodegradation of synthetic dyes and assessment of degraded metabolite toxicity.</title>
        <authorList>
            <person name="Chaieb K."/>
            <person name="Altayb H.N."/>
        </authorList>
    </citation>
    <scope>NUCLEOTIDE SEQUENCE [LARGE SCALE GENOMIC DNA]</scope>
    <source>
        <strain evidence="9">K20</strain>
    </source>
</reference>
<keyword evidence="9" id="KW-1185">Reference proteome</keyword>
<dbReference type="RefSeq" id="WP_225252075.1">
    <property type="nucleotide sequence ID" value="NZ_JAIWIU010000196.1"/>
</dbReference>
<keyword evidence="2 4" id="KW-0807">Transducer</keyword>
<evidence type="ECO:0000256" key="4">
    <source>
        <dbReference type="PROSITE-ProRule" id="PRU00284"/>
    </source>
</evidence>